<dbReference type="STRING" id="1121432.SAMN02745219_00217"/>
<name>A0A1M6ANQ6_9FIRM</name>
<accession>A0A1M6ANQ6</accession>
<dbReference type="AlphaFoldDB" id="A0A1M6ANQ6"/>
<dbReference type="CDD" id="cd02205">
    <property type="entry name" value="CBS_pair_SF"/>
    <property type="match status" value="1"/>
</dbReference>
<protein>
    <submittedName>
        <fullName evidence="3">CBS domain-containing protein</fullName>
    </submittedName>
</protein>
<dbReference type="InterPro" id="IPR046342">
    <property type="entry name" value="CBS_dom_sf"/>
</dbReference>
<dbReference type="PROSITE" id="PS51371">
    <property type="entry name" value="CBS"/>
    <property type="match status" value="1"/>
</dbReference>
<dbReference type="RefSeq" id="WP_072866906.1">
    <property type="nucleotide sequence ID" value="NZ_FQZM01000003.1"/>
</dbReference>
<dbReference type="Proteomes" id="UP000184529">
    <property type="component" value="Unassembled WGS sequence"/>
</dbReference>
<evidence type="ECO:0000313" key="3">
    <source>
        <dbReference type="EMBL" id="SHI38095.1"/>
    </source>
</evidence>
<evidence type="ECO:0000256" key="1">
    <source>
        <dbReference type="PROSITE-ProRule" id="PRU00703"/>
    </source>
</evidence>
<keyword evidence="4" id="KW-1185">Reference proteome</keyword>
<dbReference type="Gene3D" id="3.10.580.10">
    <property type="entry name" value="CBS-domain"/>
    <property type="match status" value="1"/>
</dbReference>
<sequence>MPLRLKVREIMVPAGEFPALHEDADVASAFKLFREYFRCKDGTWMGFQSALVYNSRGRAVGILTLRGLLRALQLQALLDDLLKGDPVGLFFLPPRWSEQFITVKEVMRPVETAFINEDAALWEAALLMLNKKVNSVPVMAGDNLCGVVRTIDLFWLIGEILEDMA</sequence>
<dbReference type="InterPro" id="IPR000644">
    <property type="entry name" value="CBS_dom"/>
</dbReference>
<dbReference type="EMBL" id="FQZM01000003">
    <property type="protein sequence ID" value="SHI38095.1"/>
    <property type="molecule type" value="Genomic_DNA"/>
</dbReference>
<organism evidence="3 4">
    <name type="scientific">Desulfofundulus thermosubterraneus DSM 16057</name>
    <dbReference type="NCBI Taxonomy" id="1121432"/>
    <lineage>
        <taxon>Bacteria</taxon>
        <taxon>Bacillati</taxon>
        <taxon>Bacillota</taxon>
        <taxon>Clostridia</taxon>
        <taxon>Eubacteriales</taxon>
        <taxon>Peptococcaceae</taxon>
        <taxon>Desulfofundulus</taxon>
    </lineage>
</organism>
<reference evidence="4" key="1">
    <citation type="submission" date="2016-11" db="EMBL/GenBank/DDBJ databases">
        <authorList>
            <person name="Varghese N."/>
            <person name="Submissions S."/>
        </authorList>
    </citation>
    <scope>NUCLEOTIDE SEQUENCE [LARGE SCALE GENOMIC DNA]</scope>
    <source>
        <strain evidence="4">DSM 16057</strain>
    </source>
</reference>
<gene>
    <name evidence="3" type="ORF">SAMN02745219_00217</name>
</gene>
<keyword evidence="1" id="KW-0129">CBS domain</keyword>
<dbReference type="Pfam" id="PF00571">
    <property type="entry name" value="CBS"/>
    <property type="match status" value="2"/>
</dbReference>
<evidence type="ECO:0000313" key="4">
    <source>
        <dbReference type="Proteomes" id="UP000184529"/>
    </source>
</evidence>
<dbReference type="SUPFAM" id="SSF54631">
    <property type="entry name" value="CBS-domain pair"/>
    <property type="match status" value="1"/>
</dbReference>
<evidence type="ECO:0000259" key="2">
    <source>
        <dbReference type="PROSITE" id="PS51371"/>
    </source>
</evidence>
<proteinExistence type="predicted"/>
<feature type="domain" description="CBS" evidence="2">
    <location>
        <begin position="11"/>
        <end position="81"/>
    </location>
</feature>